<evidence type="ECO:0000313" key="1">
    <source>
        <dbReference type="EMBL" id="KAJ8876323.1"/>
    </source>
</evidence>
<accession>A0ABQ9GWF2</accession>
<dbReference type="Proteomes" id="UP001159363">
    <property type="component" value="Chromosome 7"/>
</dbReference>
<name>A0ABQ9GWF2_9NEOP</name>
<organism evidence="1 2">
    <name type="scientific">Dryococelus australis</name>
    <dbReference type="NCBI Taxonomy" id="614101"/>
    <lineage>
        <taxon>Eukaryota</taxon>
        <taxon>Metazoa</taxon>
        <taxon>Ecdysozoa</taxon>
        <taxon>Arthropoda</taxon>
        <taxon>Hexapoda</taxon>
        <taxon>Insecta</taxon>
        <taxon>Pterygota</taxon>
        <taxon>Neoptera</taxon>
        <taxon>Polyneoptera</taxon>
        <taxon>Phasmatodea</taxon>
        <taxon>Verophasmatodea</taxon>
        <taxon>Anareolatae</taxon>
        <taxon>Phasmatidae</taxon>
        <taxon>Eurycanthinae</taxon>
        <taxon>Dryococelus</taxon>
    </lineage>
</organism>
<comment type="caution">
    <text evidence="1">The sequence shown here is derived from an EMBL/GenBank/DDBJ whole genome shotgun (WGS) entry which is preliminary data.</text>
</comment>
<keyword evidence="2" id="KW-1185">Reference proteome</keyword>
<sequence>MQKKVINYRCLETILDQSLLKKHLNITSTQGGFKNVKDTCCICKRKSTGQSSVTNEVVENSCATYLRFHRTSTHCASRELVWHVDLQTQMEVDVFAETCVY</sequence>
<proteinExistence type="predicted"/>
<protein>
    <submittedName>
        <fullName evidence="1">Uncharacterized protein</fullName>
    </submittedName>
</protein>
<reference evidence="1 2" key="1">
    <citation type="submission" date="2023-02" db="EMBL/GenBank/DDBJ databases">
        <title>LHISI_Scaffold_Assembly.</title>
        <authorList>
            <person name="Stuart O.P."/>
            <person name="Cleave R."/>
            <person name="Magrath M.J.L."/>
            <person name="Mikheyev A.S."/>
        </authorList>
    </citation>
    <scope>NUCLEOTIDE SEQUENCE [LARGE SCALE GENOMIC DNA]</scope>
    <source>
        <strain evidence="1">Daus_M_001</strain>
        <tissue evidence="1">Leg muscle</tissue>
    </source>
</reference>
<evidence type="ECO:0000313" key="2">
    <source>
        <dbReference type="Proteomes" id="UP001159363"/>
    </source>
</evidence>
<gene>
    <name evidence="1" type="ORF">PR048_020768</name>
</gene>
<dbReference type="EMBL" id="JARBHB010000008">
    <property type="protein sequence ID" value="KAJ8876323.1"/>
    <property type="molecule type" value="Genomic_DNA"/>
</dbReference>